<organism evidence="3 4">
    <name type="scientific">Ceratodon purpureus</name>
    <name type="common">Fire moss</name>
    <name type="synonym">Dicranum purpureum</name>
    <dbReference type="NCBI Taxonomy" id="3225"/>
    <lineage>
        <taxon>Eukaryota</taxon>
        <taxon>Viridiplantae</taxon>
        <taxon>Streptophyta</taxon>
        <taxon>Embryophyta</taxon>
        <taxon>Bryophyta</taxon>
        <taxon>Bryophytina</taxon>
        <taxon>Bryopsida</taxon>
        <taxon>Dicranidae</taxon>
        <taxon>Pseudoditrichales</taxon>
        <taxon>Ditrichaceae</taxon>
        <taxon>Ceratodon</taxon>
    </lineage>
</organism>
<comment type="caution">
    <text evidence="3">The sequence shown here is derived from an EMBL/GenBank/DDBJ whole genome shotgun (WGS) entry which is preliminary data.</text>
</comment>
<evidence type="ECO:0008006" key="5">
    <source>
        <dbReference type="Google" id="ProtNLM"/>
    </source>
</evidence>
<dbReference type="Pfam" id="PF16974">
    <property type="entry name" value="NAR2"/>
    <property type="match status" value="1"/>
</dbReference>
<accession>A0A8T0GJA8</accession>
<dbReference type="Proteomes" id="UP000822688">
    <property type="component" value="Chromosome 11"/>
</dbReference>
<name>A0A8T0GJA8_CERPU</name>
<reference evidence="3 4" key="1">
    <citation type="submission" date="2020-06" db="EMBL/GenBank/DDBJ databases">
        <title>WGS assembly of Ceratodon purpureus strain R40.</title>
        <authorList>
            <person name="Carey S.B."/>
            <person name="Jenkins J."/>
            <person name="Shu S."/>
            <person name="Lovell J.T."/>
            <person name="Sreedasyam A."/>
            <person name="Maumus F."/>
            <person name="Tiley G.P."/>
            <person name="Fernandez-Pozo N."/>
            <person name="Barry K."/>
            <person name="Chen C."/>
            <person name="Wang M."/>
            <person name="Lipzen A."/>
            <person name="Daum C."/>
            <person name="Saski C.A."/>
            <person name="Payton A.C."/>
            <person name="Mcbreen J.C."/>
            <person name="Conrad R.E."/>
            <person name="Kollar L.M."/>
            <person name="Olsson S."/>
            <person name="Huttunen S."/>
            <person name="Landis J.B."/>
            <person name="Wickett N.J."/>
            <person name="Johnson M.G."/>
            <person name="Rensing S.A."/>
            <person name="Grimwood J."/>
            <person name="Schmutz J."/>
            <person name="Mcdaniel S.F."/>
        </authorList>
    </citation>
    <scope>NUCLEOTIDE SEQUENCE [LARGE SCALE GENOMIC DNA]</scope>
    <source>
        <strain evidence="3 4">R40</strain>
    </source>
</reference>
<feature type="signal peptide" evidence="2">
    <location>
        <begin position="1"/>
        <end position="26"/>
    </location>
</feature>
<proteinExistence type="predicted"/>
<dbReference type="EMBL" id="CM026432">
    <property type="protein sequence ID" value="KAG0557808.1"/>
    <property type="molecule type" value="Genomic_DNA"/>
</dbReference>
<dbReference type="GO" id="GO:0005886">
    <property type="term" value="C:plasma membrane"/>
    <property type="evidence" value="ECO:0007669"/>
    <property type="project" value="TreeGrafter"/>
</dbReference>
<keyword evidence="2" id="KW-0732">Signal</keyword>
<sequence>MAFSRQASVVLLAVVAFFCAASYAEGVLFSTLPKQFIVTATLPDGGPITQVHTGQDNILVSWRLNTTVVSNATIAKVRAKLCFAKESQVLRAWRKTVDDLTKDKTCLYEISTVPFNAAAPNGTTNYYLPKSIPGAKYLVRVYGIDAAGNQVGFGQTSPDRVANTFTVIPISGRHASIDVAVGVFSVFSVGSLFTFFILENIYLKRKKAV</sequence>
<gene>
    <name evidence="3" type="ORF">KC19_11G158600</name>
</gene>
<feature type="chain" id="PRO_5035777974" description="High-affinity nitrate transporter" evidence="2">
    <location>
        <begin position="27"/>
        <end position="209"/>
    </location>
</feature>
<dbReference type="PANTHER" id="PTHR34806">
    <property type="entry name" value="HIGH-AFFINITY NITRATE TRANSPORTER 3.2"/>
    <property type="match status" value="1"/>
</dbReference>
<dbReference type="PANTHER" id="PTHR34806:SF1">
    <property type="entry name" value="HIGH-AFFINITY NITRATE TRANSPORTER 3.1"/>
    <property type="match status" value="1"/>
</dbReference>
<dbReference type="InterPro" id="IPR016605">
    <property type="entry name" value="Transptr_NO3_Nar2"/>
</dbReference>
<evidence type="ECO:0000313" key="4">
    <source>
        <dbReference type="Proteomes" id="UP000822688"/>
    </source>
</evidence>
<protein>
    <recommendedName>
        <fullName evidence="5">High-affinity nitrate transporter</fullName>
    </recommendedName>
</protein>
<dbReference type="AlphaFoldDB" id="A0A8T0GJA8"/>
<keyword evidence="1" id="KW-0472">Membrane</keyword>
<dbReference type="GO" id="GO:0015112">
    <property type="term" value="F:nitrate transmembrane transporter activity"/>
    <property type="evidence" value="ECO:0007669"/>
    <property type="project" value="TreeGrafter"/>
</dbReference>
<keyword evidence="1" id="KW-0812">Transmembrane</keyword>
<keyword evidence="4" id="KW-1185">Reference proteome</keyword>
<dbReference type="GO" id="GO:0010167">
    <property type="term" value="P:response to nitrate"/>
    <property type="evidence" value="ECO:0007669"/>
    <property type="project" value="InterPro"/>
</dbReference>
<evidence type="ECO:0000313" key="3">
    <source>
        <dbReference type="EMBL" id="KAG0557808.1"/>
    </source>
</evidence>
<keyword evidence="1" id="KW-1133">Transmembrane helix</keyword>
<evidence type="ECO:0000256" key="2">
    <source>
        <dbReference type="SAM" id="SignalP"/>
    </source>
</evidence>
<evidence type="ECO:0000256" key="1">
    <source>
        <dbReference type="SAM" id="Phobius"/>
    </source>
</evidence>
<feature type="transmembrane region" description="Helical" evidence="1">
    <location>
        <begin position="179"/>
        <end position="198"/>
    </location>
</feature>